<dbReference type="Gene3D" id="3.40.50.2000">
    <property type="entry name" value="Glycogen Phosphorylase B"/>
    <property type="match status" value="1"/>
</dbReference>
<organism evidence="1 2">
    <name type="scientific">Psychroflexus sediminis</name>
    <dbReference type="NCBI Taxonomy" id="470826"/>
    <lineage>
        <taxon>Bacteria</taxon>
        <taxon>Pseudomonadati</taxon>
        <taxon>Bacteroidota</taxon>
        <taxon>Flavobacteriia</taxon>
        <taxon>Flavobacteriales</taxon>
        <taxon>Flavobacteriaceae</taxon>
        <taxon>Psychroflexus</taxon>
    </lineage>
</organism>
<dbReference type="Proteomes" id="UP000199296">
    <property type="component" value="Unassembled WGS sequence"/>
</dbReference>
<dbReference type="AlphaFoldDB" id="A0A1G7VX59"/>
<reference evidence="1 2" key="1">
    <citation type="submission" date="2016-10" db="EMBL/GenBank/DDBJ databases">
        <authorList>
            <person name="de Groot N.N."/>
        </authorList>
    </citation>
    <scope>NUCLEOTIDE SEQUENCE [LARGE SCALE GENOMIC DNA]</scope>
    <source>
        <strain evidence="1 2">DSM 19803</strain>
    </source>
</reference>
<gene>
    <name evidence="1" type="ORF">SAMN04488027_104214</name>
</gene>
<evidence type="ECO:0000313" key="1">
    <source>
        <dbReference type="EMBL" id="SDG64029.1"/>
    </source>
</evidence>
<dbReference type="RefSeq" id="WP_093366686.1">
    <property type="nucleotide sequence ID" value="NZ_FNCW01000004.1"/>
</dbReference>
<dbReference type="GO" id="GO:0016740">
    <property type="term" value="F:transferase activity"/>
    <property type="evidence" value="ECO:0007669"/>
    <property type="project" value="UniProtKB-KW"/>
</dbReference>
<keyword evidence="2" id="KW-1185">Reference proteome</keyword>
<keyword evidence="1" id="KW-0808">Transferase</keyword>
<accession>A0A1G7VX59</accession>
<dbReference type="OrthoDB" id="9807209at2"/>
<proteinExistence type="predicted"/>
<dbReference type="SUPFAM" id="SSF53756">
    <property type="entry name" value="UDP-Glycosyltransferase/glycogen phosphorylase"/>
    <property type="match status" value="1"/>
</dbReference>
<name>A0A1G7VX59_9FLAO</name>
<dbReference type="EMBL" id="FNCW01000004">
    <property type="protein sequence ID" value="SDG64029.1"/>
    <property type="molecule type" value="Genomic_DNA"/>
</dbReference>
<dbReference type="STRING" id="470826.SAMN04488027_104214"/>
<evidence type="ECO:0000313" key="2">
    <source>
        <dbReference type="Proteomes" id="UP000199296"/>
    </source>
</evidence>
<sequence>MNQAKLLIIGFVWPEPSSSAAGSRMMQIIDLFLKRKFEIIYASPAKFSENAEDLELLGITQKQIQVNNSDFDDYLKTLQPTHVLFDRFMMEEQFGWRVSEHCPEALRILDTEDLHFLRKARQQAYKDQKAFKKKYLYTDIAKREIASILRSDLSLIISKSEMSLLVQEFKINKSLLLYLPFLLKPLKDKEIENLPGFGERRHFISIGNFLHAPNWDKTLFLKEEIWPLIKKELPEAELHVYGAYTSQKVEQLHNAKQGFLIKGRAANAIEAIKQARVLLGPLRFGAGLKGKFIDAMQAGTPSITTTVGAEGICGDLPWCGEIANTPEEIARQAVLLYRMPKRWKIGQKNGFKIINQRFQRRVFAANFFKRLKKLEKDLDSHRQQNFIGQILMHHSTQSTKYMSLWIESKNKTST</sequence>
<protein>
    <submittedName>
        <fullName evidence="1">Glycosyltransferase involved in cell wall bisynthesis</fullName>
    </submittedName>
</protein>
<dbReference type="Pfam" id="PF13692">
    <property type="entry name" value="Glyco_trans_1_4"/>
    <property type="match status" value="1"/>
</dbReference>